<gene>
    <name evidence="7" type="ORF">AVEN_9998_1</name>
</gene>
<keyword evidence="4" id="KW-0175">Coiled coil</keyword>
<evidence type="ECO:0000256" key="2">
    <source>
        <dbReference type="ARBA" id="ARBA00016807"/>
    </source>
</evidence>
<feature type="coiled-coil region" evidence="4">
    <location>
        <begin position="247"/>
        <end position="281"/>
    </location>
</feature>
<dbReference type="InterPro" id="IPR028002">
    <property type="entry name" value="Myb_DNA-bind_5"/>
</dbReference>
<evidence type="ECO:0000256" key="3">
    <source>
        <dbReference type="ARBA" id="ARBA00025466"/>
    </source>
</evidence>
<comment type="function">
    <text evidence="3">Involved in transvection phenomena (= synapsis-dependent gene expression), where the synaptic pairing of chromosomes carrying genes with which zeste interacts influences the expression of these genes. Zeste binds to DNA and stimulates transcription from a nearby promoter.</text>
</comment>
<dbReference type="PANTHER" id="PTHR23098">
    <property type="entry name" value="AGAP001331-PA-RELATED"/>
    <property type="match status" value="1"/>
</dbReference>
<reference evidence="7 8" key="1">
    <citation type="journal article" date="2019" name="Sci. Rep.">
        <title>Orb-weaving spider Araneus ventricosus genome elucidates the spidroin gene catalogue.</title>
        <authorList>
            <person name="Kono N."/>
            <person name="Nakamura H."/>
            <person name="Ohtoshi R."/>
            <person name="Moran D.A.P."/>
            <person name="Shinohara A."/>
            <person name="Yoshida Y."/>
            <person name="Fujiwara M."/>
            <person name="Mori M."/>
            <person name="Tomita M."/>
            <person name="Arakawa K."/>
        </authorList>
    </citation>
    <scope>NUCLEOTIDE SEQUENCE [LARGE SCALE GENOMIC DNA]</scope>
</reference>
<protein>
    <recommendedName>
        <fullName evidence="2">Regulatory protein zeste</fullName>
    </recommendedName>
</protein>
<evidence type="ECO:0000259" key="6">
    <source>
        <dbReference type="Pfam" id="PF13873"/>
    </source>
</evidence>
<feature type="compositionally biased region" description="Polar residues" evidence="5">
    <location>
        <begin position="163"/>
        <end position="172"/>
    </location>
</feature>
<feature type="region of interest" description="Disordered" evidence="5">
    <location>
        <begin position="163"/>
        <end position="202"/>
    </location>
</feature>
<dbReference type="GO" id="GO:0005634">
    <property type="term" value="C:nucleus"/>
    <property type="evidence" value="ECO:0007669"/>
    <property type="project" value="TreeGrafter"/>
</dbReference>
<comment type="subunit">
    <text evidence="1">Self-associates forming complexes of several hundred monomers.</text>
</comment>
<dbReference type="AlphaFoldDB" id="A0A4Y2LDK2"/>
<evidence type="ECO:0000313" key="7">
    <source>
        <dbReference type="EMBL" id="GBN12569.1"/>
    </source>
</evidence>
<organism evidence="7 8">
    <name type="scientific">Araneus ventricosus</name>
    <name type="common">Orbweaver spider</name>
    <name type="synonym">Epeira ventricosa</name>
    <dbReference type="NCBI Taxonomy" id="182803"/>
    <lineage>
        <taxon>Eukaryota</taxon>
        <taxon>Metazoa</taxon>
        <taxon>Ecdysozoa</taxon>
        <taxon>Arthropoda</taxon>
        <taxon>Chelicerata</taxon>
        <taxon>Arachnida</taxon>
        <taxon>Araneae</taxon>
        <taxon>Araneomorphae</taxon>
        <taxon>Entelegynae</taxon>
        <taxon>Araneoidea</taxon>
        <taxon>Araneidae</taxon>
        <taxon>Araneus</taxon>
    </lineage>
</organism>
<evidence type="ECO:0000256" key="5">
    <source>
        <dbReference type="SAM" id="MobiDB-lite"/>
    </source>
</evidence>
<proteinExistence type="predicted"/>
<dbReference type="Pfam" id="PF13873">
    <property type="entry name" value="Myb_DNA-bind_5"/>
    <property type="match status" value="1"/>
</dbReference>
<name>A0A4Y2LDK2_ARAVE</name>
<feature type="domain" description="Myb/SANT-like DNA-binding" evidence="6">
    <location>
        <begin position="15"/>
        <end position="82"/>
    </location>
</feature>
<dbReference type="Proteomes" id="UP000499080">
    <property type="component" value="Unassembled WGS sequence"/>
</dbReference>
<dbReference type="EMBL" id="BGPR01005693">
    <property type="protein sequence ID" value="GBN12569.1"/>
    <property type="molecule type" value="Genomic_DNA"/>
</dbReference>
<evidence type="ECO:0000256" key="4">
    <source>
        <dbReference type="SAM" id="Coils"/>
    </source>
</evidence>
<accession>A0A4Y2LDK2</accession>
<evidence type="ECO:0000313" key="8">
    <source>
        <dbReference type="Proteomes" id="UP000499080"/>
    </source>
</evidence>
<keyword evidence="8" id="KW-1185">Reference proteome</keyword>
<evidence type="ECO:0000256" key="1">
    <source>
        <dbReference type="ARBA" id="ARBA00011764"/>
    </source>
</evidence>
<dbReference type="OrthoDB" id="6513070at2759"/>
<comment type="caution">
    <text evidence="7">The sequence shown here is derived from an EMBL/GenBank/DDBJ whole genome shotgun (WGS) entry which is preliminary data.</text>
</comment>
<sequence length="296" mass="33280">MATIKKIGTIRVRTNQIEMIVEAMEQNPLLNVNKVTSTYTAAKRNEDWGKLSKKLNSSGGAIKSVRCWQKCWSDKKTEVKKRSGILKTGNLKSGRERNEEKKLTPLEERIVLLIRPDAAEGLDVEECESMPKELVIPKVEDCPPSPASGSSYVKTTLLSNSQPFTQESNQSNSEEHLPDIPSCLPDIEEPHQPESLPPLTPQLKTPQVRLRSLARRVRTKPVVLKSDNAQKLVEGQTEMAAALTRCAEALEKHIEIQERALEIEKRKADAQERALEIKKRKADAFVEILSVLKNKF</sequence>
<dbReference type="PANTHER" id="PTHR23098:SF16">
    <property type="entry name" value="REGULATORY PROTEIN ZESTE"/>
    <property type="match status" value="1"/>
</dbReference>